<dbReference type="STRING" id="479431.Namu_4630"/>
<dbReference type="Proteomes" id="UP000002218">
    <property type="component" value="Chromosome"/>
</dbReference>
<evidence type="ECO:0000256" key="1">
    <source>
        <dbReference type="SAM" id="MobiDB-lite"/>
    </source>
</evidence>
<dbReference type="EMBL" id="CP001737">
    <property type="protein sequence ID" value="ACV80909.1"/>
    <property type="molecule type" value="Genomic_DNA"/>
</dbReference>
<reference evidence="3" key="1">
    <citation type="submission" date="2009-09" db="EMBL/GenBank/DDBJ databases">
        <title>The complete genome of Nakamurella multipartita DSM 44233.</title>
        <authorList>
            <consortium name="US DOE Joint Genome Institute (JGI-PGF)"/>
            <person name="Lucas S."/>
            <person name="Copeland A."/>
            <person name="Lapidus A."/>
            <person name="Glavina del Rio T."/>
            <person name="Dalin E."/>
            <person name="Tice H."/>
            <person name="Bruce D."/>
            <person name="Goodwin L."/>
            <person name="Pitluck S."/>
            <person name="Kyrpides N."/>
            <person name="Mavromatis K."/>
            <person name="Ivanova N."/>
            <person name="Ovchinnikova G."/>
            <person name="Sims D."/>
            <person name="Meincke L."/>
            <person name="Brettin T."/>
            <person name="Detter J.C."/>
            <person name="Han C."/>
            <person name="Larimer F."/>
            <person name="Land M."/>
            <person name="Hauser L."/>
            <person name="Markowitz V."/>
            <person name="Cheng J.-F."/>
            <person name="Hugenholtz P."/>
            <person name="Woyke T."/>
            <person name="Wu D."/>
            <person name="Klenk H.-P."/>
            <person name="Eisen J.A."/>
        </authorList>
    </citation>
    <scope>NUCLEOTIDE SEQUENCE [LARGE SCALE GENOMIC DNA]</scope>
    <source>
        <strain evidence="3">ATCC 700099 / DSM 44233 / CIP 104796 / JCM 9543 / NBRC 105858 / Y-104</strain>
    </source>
</reference>
<protein>
    <submittedName>
        <fullName evidence="2">Uncharacterized protein</fullName>
    </submittedName>
</protein>
<proteinExistence type="predicted"/>
<keyword evidence="3" id="KW-1185">Reference proteome</keyword>
<reference evidence="2 3" key="2">
    <citation type="journal article" date="2010" name="Stand. Genomic Sci.">
        <title>Complete genome sequence of Nakamurella multipartita type strain (Y-104).</title>
        <authorList>
            <person name="Tice H."/>
            <person name="Mayilraj S."/>
            <person name="Sims D."/>
            <person name="Lapidus A."/>
            <person name="Nolan M."/>
            <person name="Lucas S."/>
            <person name="Glavina Del Rio T."/>
            <person name="Copeland A."/>
            <person name="Cheng J.F."/>
            <person name="Meincke L."/>
            <person name="Bruce D."/>
            <person name="Goodwin L."/>
            <person name="Pitluck S."/>
            <person name="Ivanova N."/>
            <person name="Mavromatis K."/>
            <person name="Ovchinnikova G."/>
            <person name="Pati A."/>
            <person name="Chen A."/>
            <person name="Palaniappan K."/>
            <person name="Land M."/>
            <person name="Hauser L."/>
            <person name="Chang Y.J."/>
            <person name="Jeffries C.D."/>
            <person name="Detter J.C."/>
            <person name="Brettin T."/>
            <person name="Rohde M."/>
            <person name="Goker M."/>
            <person name="Bristow J."/>
            <person name="Eisen J.A."/>
            <person name="Markowitz V."/>
            <person name="Hugenholtz P."/>
            <person name="Kyrpides N.C."/>
            <person name="Klenk H.P."/>
            <person name="Chen F."/>
        </authorList>
    </citation>
    <scope>NUCLEOTIDE SEQUENCE [LARGE SCALE GENOMIC DNA]</scope>
    <source>
        <strain evidence="3">ATCC 700099 / DSM 44233 / CIP 104796 / JCM 9543 / NBRC 105858 / Y-104</strain>
    </source>
</reference>
<name>C8X7Q6_NAKMY</name>
<dbReference type="InParanoid" id="C8X7Q6"/>
<feature type="region of interest" description="Disordered" evidence="1">
    <location>
        <begin position="1"/>
        <end position="38"/>
    </location>
</feature>
<accession>C8X7Q6</accession>
<organism evidence="2 3">
    <name type="scientific">Nakamurella multipartita (strain ATCC 700099 / DSM 44233 / CIP 104796 / JCM 9543 / NBRC 105858 / Y-104)</name>
    <name type="common">Microsphaera multipartita</name>
    <dbReference type="NCBI Taxonomy" id="479431"/>
    <lineage>
        <taxon>Bacteria</taxon>
        <taxon>Bacillati</taxon>
        <taxon>Actinomycetota</taxon>
        <taxon>Actinomycetes</taxon>
        <taxon>Nakamurellales</taxon>
        <taxon>Nakamurellaceae</taxon>
        <taxon>Nakamurella</taxon>
    </lineage>
</organism>
<sequence length="91" mass="9662">MPNTQDIHNTKRGGGRPDGRRQQLRNISVRSVRRDPPDVRKLGRAIIRLALAEAEAERAAQAAHTASASSEPAPVETATASDGVASAEARP</sequence>
<dbReference type="HOGENOM" id="CLU_2423874_0_0_11"/>
<gene>
    <name evidence="2" type="ordered locus">Namu_4630</name>
</gene>
<dbReference type="AlphaFoldDB" id="C8X7Q6"/>
<feature type="compositionally biased region" description="Low complexity" evidence="1">
    <location>
        <begin position="59"/>
        <end position="70"/>
    </location>
</feature>
<evidence type="ECO:0000313" key="3">
    <source>
        <dbReference type="Proteomes" id="UP000002218"/>
    </source>
</evidence>
<evidence type="ECO:0000313" key="2">
    <source>
        <dbReference type="EMBL" id="ACV80909.1"/>
    </source>
</evidence>
<dbReference type="KEGG" id="nml:Namu_4630"/>
<feature type="region of interest" description="Disordered" evidence="1">
    <location>
        <begin position="59"/>
        <end position="91"/>
    </location>
</feature>